<sequence>MYPISLILLVILLPGYSAFMIGKCIGPRRAFERYLSFDQKHELTELVENTFDGTNKEFVMYEIFKYLKTKLTVNQWNIIWPEVEYHTSLDLPCSPYSSILPPAYYKPLSRAVRNAGKLGTSRKEIKRLVDEYLDRILMDPTFQKETAHRFDYLRKEQVLLKQTSLISPLYY</sequence>
<evidence type="ECO:0000313" key="2">
    <source>
        <dbReference type="WBParaSite" id="RSKR_0000671800.1"/>
    </source>
</evidence>
<dbReference type="Proteomes" id="UP000095286">
    <property type="component" value="Unplaced"/>
</dbReference>
<protein>
    <submittedName>
        <fullName evidence="2">Uncharacterized protein</fullName>
    </submittedName>
</protein>
<reference evidence="2" key="1">
    <citation type="submission" date="2016-11" db="UniProtKB">
        <authorList>
            <consortium name="WormBaseParasite"/>
        </authorList>
    </citation>
    <scope>IDENTIFICATION</scope>
    <source>
        <strain evidence="2">KR3021</strain>
    </source>
</reference>
<accession>A0AC35U1H2</accession>
<dbReference type="WBParaSite" id="RSKR_0000671800.1">
    <property type="protein sequence ID" value="RSKR_0000671800.1"/>
    <property type="gene ID" value="RSKR_0000671800"/>
</dbReference>
<proteinExistence type="predicted"/>
<organism evidence="1 2">
    <name type="scientific">Rhabditophanes sp. KR3021</name>
    <dbReference type="NCBI Taxonomy" id="114890"/>
    <lineage>
        <taxon>Eukaryota</taxon>
        <taxon>Metazoa</taxon>
        <taxon>Ecdysozoa</taxon>
        <taxon>Nematoda</taxon>
        <taxon>Chromadorea</taxon>
        <taxon>Rhabditida</taxon>
        <taxon>Tylenchina</taxon>
        <taxon>Panagrolaimomorpha</taxon>
        <taxon>Strongyloidoidea</taxon>
        <taxon>Alloionematidae</taxon>
        <taxon>Rhabditophanes</taxon>
    </lineage>
</organism>
<evidence type="ECO:0000313" key="1">
    <source>
        <dbReference type="Proteomes" id="UP000095286"/>
    </source>
</evidence>
<name>A0AC35U1H2_9BILA</name>